<reference evidence="4" key="1">
    <citation type="submission" date="2015-09" db="EMBL/GenBank/DDBJ databases">
        <authorList>
            <consortium name="Pathogen Informatics"/>
        </authorList>
    </citation>
    <scope>NUCLEOTIDE SEQUENCE [LARGE SCALE GENOMIC DNA]</scope>
    <source>
        <strain evidence="4">Lake Konstanz</strain>
    </source>
</reference>
<protein>
    <recommendedName>
        <fullName evidence="2">LysM domain-containing protein</fullName>
    </recommendedName>
</protein>
<feature type="domain" description="LysM" evidence="2">
    <location>
        <begin position="69"/>
        <end position="93"/>
    </location>
</feature>
<dbReference type="VEuPathDB" id="TriTrypDB:BSAL_01735"/>
<name>A0A0S4JGR4_BODSA</name>
<evidence type="ECO:0000313" key="3">
    <source>
        <dbReference type="EMBL" id="CUG88634.1"/>
    </source>
</evidence>
<dbReference type="Proteomes" id="UP000051952">
    <property type="component" value="Unassembled WGS sequence"/>
</dbReference>
<evidence type="ECO:0000313" key="4">
    <source>
        <dbReference type="Proteomes" id="UP000051952"/>
    </source>
</evidence>
<keyword evidence="4" id="KW-1185">Reference proteome</keyword>
<organism evidence="3 4">
    <name type="scientific">Bodo saltans</name>
    <name type="common">Flagellated protozoan</name>
    <dbReference type="NCBI Taxonomy" id="75058"/>
    <lineage>
        <taxon>Eukaryota</taxon>
        <taxon>Discoba</taxon>
        <taxon>Euglenozoa</taxon>
        <taxon>Kinetoplastea</taxon>
        <taxon>Metakinetoplastina</taxon>
        <taxon>Eubodonida</taxon>
        <taxon>Bodonidae</taxon>
        <taxon>Bodo</taxon>
    </lineage>
</organism>
<sequence>MSLLAQLHDLKLSLDQFRPSIDISPDEEQRIAHAAAKLVSMMDAVSSRSRVGAGSNGGHGRNDVDDAPETLLSIARQYGIRVADLRKHNAHLQHFDDTEPLPRNTPVKIKGTGKSGGGGGGSSSSSPHYSDRAAARDPVADRSQHYHPAATAALQQNSKVVFDSIRSIARDQNVTIDALLSANRVLARFDVDEALPQDLDIVIPSNVPPAQRTYVLTFSGETVRSVADSVAHCRPEDLLACNPQLGSIGLDTRLPEGTRVALPR</sequence>
<feature type="region of interest" description="Disordered" evidence="1">
    <location>
        <begin position="93"/>
        <end position="146"/>
    </location>
</feature>
<proteinExistence type="predicted"/>
<dbReference type="Pfam" id="PF01476">
    <property type="entry name" value="LysM"/>
    <property type="match status" value="2"/>
</dbReference>
<feature type="domain" description="LysM" evidence="2">
    <location>
        <begin position="163"/>
        <end position="184"/>
    </location>
</feature>
<accession>A0A0S4JGR4</accession>
<dbReference type="InterPro" id="IPR018392">
    <property type="entry name" value="LysM"/>
</dbReference>
<feature type="compositionally biased region" description="Basic and acidic residues" evidence="1">
    <location>
        <begin position="129"/>
        <end position="144"/>
    </location>
</feature>
<dbReference type="AlphaFoldDB" id="A0A0S4JGR4"/>
<dbReference type="EMBL" id="CYKH01001665">
    <property type="protein sequence ID" value="CUG88634.1"/>
    <property type="molecule type" value="Genomic_DNA"/>
</dbReference>
<feature type="compositionally biased region" description="Gly residues" evidence="1">
    <location>
        <begin position="113"/>
        <end position="122"/>
    </location>
</feature>
<gene>
    <name evidence="3" type="ORF">BSAL_01735</name>
</gene>
<evidence type="ECO:0000259" key="2">
    <source>
        <dbReference type="Pfam" id="PF01476"/>
    </source>
</evidence>
<dbReference type="CDD" id="cd00118">
    <property type="entry name" value="LysM"/>
    <property type="match status" value="1"/>
</dbReference>
<evidence type="ECO:0000256" key="1">
    <source>
        <dbReference type="SAM" id="MobiDB-lite"/>
    </source>
</evidence>